<feature type="transmembrane region" description="Helical" evidence="1">
    <location>
        <begin position="46"/>
        <end position="67"/>
    </location>
</feature>
<dbReference type="EMBL" id="QGNW01000015">
    <property type="protein sequence ID" value="RVX16804.1"/>
    <property type="molecule type" value="Genomic_DNA"/>
</dbReference>
<feature type="transmembrane region" description="Helical" evidence="1">
    <location>
        <begin position="160"/>
        <end position="180"/>
    </location>
</feature>
<keyword evidence="1" id="KW-0472">Membrane</keyword>
<evidence type="ECO:0000313" key="2">
    <source>
        <dbReference type="EMBL" id="RVX16804.1"/>
    </source>
</evidence>
<proteinExistence type="predicted"/>
<reference evidence="2 3" key="1">
    <citation type="journal article" date="2018" name="PLoS Genet.">
        <title>Population sequencing reveals clonal diversity and ancestral inbreeding in the grapevine cultivar Chardonnay.</title>
        <authorList>
            <person name="Roach M.J."/>
            <person name="Johnson D.L."/>
            <person name="Bohlmann J."/>
            <person name="van Vuuren H.J."/>
            <person name="Jones S.J."/>
            <person name="Pretorius I.S."/>
            <person name="Schmidt S.A."/>
            <person name="Borneman A.R."/>
        </authorList>
    </citation>
    <scope>NUCLEOTIDE SEQUENCE [LARGE SCALE GENOMIC DNA]</scope>
    <source>
        <strain evidence="3">cv. Chardonnay</strain>
        <tissue evidence="2">Leaf</tissue>
    </source>
</reference>
<keyword evidence="1" id="KW-0812">Transmembrane</keyword>
<dbReference type="Proteomes" id="UP000288805">
    <property type="component" value="Unassembled WGS sequence"/>
</dbReference>
<gene>
    <name evidence="2" type="ORF">CK203_005884</name>
</gene>
<keyword evidence="1" id="KW-1133">Transmembrane helix</keyword>
<dbReference type="AlphaFoldDB" id="A0A438K6I4"/>
<organism evidence="2 3">
    <name type="scientific">Vitis vinifera</name>
    <name type="common">Grape</name>
    <dbReference type="NCBI Taxonomy" id="29760"/>
    <lineage>
        <taxon>Eukaryota</taxon>
        <taxon>Viridiplantae</taxon>
        <taxon>Streptophyta</taxon>
        <taxon>Embryophyta</taxon>
        <taxon>Tracheophyta</taxon>
        <taxon>Spermatophyta</taxon>
        <taxon>Magnoliopsida</taxon>
        <taxon>eudicotyledons</taxon>
        <taxon>Gunneridae</taxon>
        <taxon>Pentapetalae</taxon>
        <taxon>rosids</taxon>
        <taxon>Vitales</taxon>
        <taxon>Vitaceae</taxon>
        <taxon>Viteae</taxon>
        <taxon>Vitis</taxon>
    </lineage>
</organism>
<name>A0A438K6I4_VITVI</name>
<comment type="caution">
    <text evidence="2">The sequence shown here is derived from an EMBL/GenBank/DDBJ whole genome shotgun (WGS) entry which is preliminary data.</text>
</comment>
<evidence type="ECO:0000313" key="3">
    <source>
        <dbReference type="Proteomes" id="UP000288805"/>
    </source>
</evidence>
<evidence type="ECO:0000256" key="1">
    <source>
        <dbReference type="SAM" id="Phobius"/>
    </source>
</evidence>
<accession>A0A438K6I4</accession>
<protein>
    <submittedName>
        <fullName evidence="2">Uncharacterized protein</fullName>
    </submittedName>
</protein>
<sequence length="183" mass="20168">MGSMKDVGDNLFGSSIWQLYTLWLLVKLHESKETGMRYSKYLQLFNATFVFSILYLSAGTCIALIIIATKLELRSRSVLDRRHYSHRVLHLNMGGVNLKGGHNLILEIPANGGMLTAPYAFHGRDVWRALLGLTSLFVIINGVSSFQIDDQEAQNDGVAWLPNWVFGVVGMLLGGASIAAGNL</sequence>
<feature type="transmembrane region" description="Helical" evidence="1">
    <location>
        <begin position="129"/>
        <end position="148"/>
    </location>
</feature>